<sequence>MGIRALLSTYGFQDLGKGRNQKTKISRQPLQLYRFHLVREINSEFFSMEFRLKLNPAALRPSEASHIKDEVERSRRSVTVRRRHCNLNMTIVFKGSGSMAVTFIRSFPSTLPLGQESLSLSCANAVRQRGSHTSPYLKEPFHASNWMPTQRCIATVRRVTCQVERSCQNAPTSRRPTWPPSRRTPLLVLHVCATNWLDCGCSMIDNSANN</sequence>
<dbReference type="Proteomes" id="UP000308652">
    <property type="component" value="Unassembled WGS sequence"/>
</dbReference>
<reference evidence="1 2" key="1">
    <citation type="journal article" date="2019" name="Nat. Ecol. Evol.">
        <title>Megaphylogeny resolves global patterns of mushroom evolution.</title>
        <authorList>
            <person name="Varga T."/>
            <person name="Krizsan K."/>
            <person name="Foldi C."/>
            <person name="Dima B."/>
            <person name="Sanchez-Garcia M."/>
            <person name="Sanchez-Ramirez S."/>
            <person name="Szollosi G.J."/>
            <person name="Szarkandi J.G."/>
            <person name="Papp V."/>
            <person name="Albert L."/>
            <person name="Andreopoulos W."/>
            <person name="Angelini C."/>
            <person name="Antonin V."/>
            <person name="Barry K.W."/>
            <person name="Bougher N.L."/>
            <person name="Buchanan P."/>
            <person name="Buyck B."/>
            <person name="Bense V."/>
            <person name="Catcheside P."/>
            <person name="Chovatia M."/>
            <person name="Cooper J."/>
            <person name="Damon W."/>
            <person name="Desjardin D."/>
            <person name="Finy P."/>
            <person name="Geml J."/>
            <person name="Haridas S."/>
            <person name="Hughes K."/>
            <person name="Justo A."/>
            <person name="Karasinski D."/>
            <person name="Kautmanova I."/>
            <person name="Kiss B."/>
            <person name="Kocsube S."/>
            <person name="Kotiranta H."/>
            <person name="LaButti K.M."/>
            <person name="Lechner B.E."/>
            <person name="Liimatainen K."/>
            <person name="Lipzen A."/>
            <person name="Lukacs Z."/>
            <person name="Mihaltcheva S."/>
            <person name="Morgado L.N."/>
            <person name="Niskanen T."/>
            <person name="Noordeloos M.E."/>
            <person name="Ohm R.A."/>
            <person name="Ortiz-Santana B."/>
            <person name="Ovrebo C."/>
            <person name="Racz N."/>
            <person name="Riley R."/>
            <person name="Savchenko A."/>
            <person name="Shiryaev A."/>
            <person name="Soop K."/>
            <person name="Spirin V."/>
            <person name="Szebenyi C."/>
            <person name="Tomsovsky M."/>
            <person name="Tulloss R.E."/>
            <person name="Uehling J."/>
            <person name="Grigoriev I.V."/>
            <person name="Vagvolgyi C."/>
            <person name="Papp T."/>
            <person name="Martin F.M."/>
            <person name="Miettinen O."/>
            <person name="Hibbett D.S."/>
            <person name="Nagy L.G."/>
        </authorList>
    </citation>
    <scope>NUCLEOTIDE SEQUENCE [LARGE SCALE GENOMIC DNA]</scope>
    <source>
        <strain evidence="1 2">CBS 166.37</strain>
    </source>
</reference>
<name>A0A5C3MR62_9AGAR</name>
<accession>A0A5C3MR62</accession>
<evidence type="ECO:0000313" key="2">
    <source>
        <dbReference type="Proteomes" id="UP000308652"/>
    </source>
</evidence>
<protein>
    <submittedName>
        <fullName evidence="1">Uncharacterized protein</fullName>
    </submittedName>
</protein>
<gene>
    <name evidence="1" type="ORF">BDQ12DRAFT_675508</name>
</gene>
<dbReference type="EMBL" id="ML213591">
    <property type="protein sequence ID" value="TFK43761.1"/>
    <property type="molecule type" value="Genomic_DNA"/>
</dbReference>
<keyword evidence="2" id="KW-1185">Reference proteome</keyword>
<evidence type="ECO:0000313" key="1">
    <source>
        <dbReference type="EMBL" id="TFK43761.1"/>
    </source>
</evidence>
<organism evidence="1 2">
    <name type="scientific">Crucibulum laeve</name>
    <dbReference type="NCBI Taxonomy" id="68775"/>
    <lineage>
        <taxon>Eukaryota</taxon>
        <taxon>Fungi</taxon>
        <taxon>Dikarya</taxon>
        <taxon>Basidiomycota</taxon>
        <taxon>Agaricomycotina</taxon>
        <taxon>Agaricomycetes</taxon>
        <taxon>Agaricomycetidae</taxon>
        <taxon>Agaricales</taxon>
        <taxon>Agaricineae</taxon>
        <taxon>Nidulariaceae</taxon>
        <taxon>Crucibulum</taxon>
    </lineage>
</organism>
<proteinExistence type="predicted"/>
<dbReference type="AlphaFoldDB" id="A0A5C3MR62"/>